<accession>A0A484B4C0</accession>
<dbReference type="AlphaFoldDB" id="A0A484B4C0"/>
<dbReference type="EMBL" id="LSRL02000149">
    <property type="protein sequence ID" value="TDG43514.1"/>
    <property type="molecule type" value="Genomic_DNA"/>
</dbReference>
<proteinExistence type="predicted"/>
<comment type="caution">
    <text evidence="1">The sequence shown here is derived from an EMBL/GenBank/DDBJ whole genome shotgun (WGS) entry which is preliminary data.</text>
</comment>
<reference evidence="1 2" key="1">
    <citation type="journal article" date="2019" name="J. Hered.">
        <title>An Improved Genome Assembly for Drosophila navojoa, the Basal Species in the mojavensis Cluster.</title>
        <authorList>
            <person name="Vanderlinde T."/>
            <person name="Dupim E.G."/>
            <person name="Nazario-Yepiz N.O."/>
            <person name="Carvalho A.B."/>
        </authorList>
    </citation>
    <scope>NUCLEOTIDE SEQUENCE [LARGE SCALE GENOMIC DNA]</scope>
    <source>
        <strain evidence="1">Navoj_Jal97</strain>
        <tissue evidence="1">Whole organism</tissue>
    </source>
</reference>
<name>A0A484B4C0_DRONA</name>
<sequence length="108" mass="12329">MQVDRSMEVAGSQLKWVLDAGAALGNQQYLFATHSRPERSHSYFDDIAKKGKQKTKTSSKTNQSIGSDRIERCEEICSGSWDERVESESYSSIVKQSKRCKTWLRRHG</sequence>
<evidence type="ECO:0000313" key="2">
    <source>
        <dbReference type="Proteomes" id="UP000295192"/>
    </source>
</evidence>
<gene>
    <name evidence="1" type="ORF">AWZ03_010057</name>
</gene>
<dbReference type="Proteomes" id="UP000295192">
    <property type="component" value="Unassembled WGS sequence"/>
</dbReference>
<evidence type="ECO:0000313" key="1">
    <source>
        <dbReference type="EMBL" id="TDG43514.1"/>
    </source>
</evidence>
<protein>
    <submittedName>
        <fullName evidence="1">Uncharacterized protein</fullName>
    </submittedName>
</protein>
<organism evidence="1 2">
    <name type="scientific">Drosophila navojoa</name>
    <name type="common">Fruit fly</name>
    <dbReference type="NCBI Taxonomy" id="7232"/>
    <lineage>
        <taxon>Eukaryota</taxon>
        <taxon>Metazoa</taxon>
        <taxon>Ecdysozoa</taxon>
        <taxon>Arthropoda</taxon>
        <taxon>Hexapoda</taxon>
        <taxon>Insecta</taxon>
        <taxon>Pterygota</taxon>
        <taxon>Neoptera</taxon>
        <taxon>Endopterygota</taxon>
        <taxon>Diptera</taxon>
        <taxon>Brachycera</taxon>
        <taxon>Muscomorpha</taxon>
        <taxon>Ephydroidea</taxon>
        <taxon>Drosophilidae</taxon>
        <taxon>Drosophila</taxon>
    </lineage>
</organism>
<keyword evidence="2" id="KW-1185">Reference proteome</keyword>